<name>A0A3P7LWY7_STRVU</name>
<dbReference type="EMBL" id="UYYB01124472">
    <property type="protein sequence ID" value="VDM83662.1"/>
    <property type="molecule type" value="Genomic_DNA"/>
</dbReference>
<sequence>MSSDGRCLCPTSEQHGACSCIAADWKRVRLQREWFALLLVVSLREGSQPGPYGIPYMFEIHKTTFLGQISC</sequence>
<proteinExistence type="predicted"/>
<dbReference type="OrthoDB" id="5915222at2759"/>
<evidence type="ECO:0000313" key="2">
    <source>
        <dbReference type="Proteomes" id="UP000270094"/>
    </source>
</evidence>
<organism evidence="1 2">
    <name type="scientific">Strongylus vulgaris</name>
    <name type="common">Blood worm</name>
    <dbReference type="NCBI Taxonomy" id="40348"/>
    <lineage>
        <taxon>Eukaryota</taxon>
        <taxon>Metazoa</taxon>
        <taxon>Ecdysozoa</taxon>
        <taxon>Nematoda</taxon>
        <taxon>Chromadorea</taxon>
        <taxon>Rhabditida</taxon>
        <taxon>Rhabditina</taxon>
        <taxon>Rhabditomorpha</taxon>
        <taxon>Strongyloidea</taxon>
        <taxon>Strongylidae</taxon>
        <taxon>Strongylus</taxon>
    </lineage>
</organism>
<evidence type="ECO:0000313" key="1">
    <source>
        <dbReference type="EMBL" id="VDM83662.1"/>
    </source>
</evidence>
<accession>A0A3P7LWY7</accession>
<protein>
    <submittedName>
        <fullName evidence="1">Uncharacterized protein</fullName>
    </submittedName>
</protein>
<gene>
    <name evidence="1" type="ORF">SVUK_LOCUS18660</name>
</gene>
<dbReference type="Proteomes" id="UP000270094">
    <property type="component" value="Unassembled WGS sequence"/>
</dbReference>
<reference evidence="1 2" key="1">
    <citation type="submission" date="2018-11" db="EMBL/GenBank/DDBJ databases">
        <authorList>
            <consortium name="Pathogen Informatics"/>
        </authorList>
    </citation>
    <scope>NUCLEOTIDE SEQUENCE [LARGE SCALE GENOMIC DNA]</scope>
</reference>
<dbReference type="AlphaFoldDB" id="A0A3P7LWY7"/>
<keyword evidence="2" id="KW-1185">Reference proteome</keyword>